<dbReference type="Proteomes" id="UP001642540">
    <property type="component" value="Unassembled WGS sequence"/>
</dbReference>
<keyword evidence="3" id="KW-1185">Reference proteome</keyword>
<dbReference type="Gene3D" id="1.10.287.70">
    <property type="match status" value="1"/>
</dbReference>
<evidence type="ECO:0000256" key="1">
    <source>
        <dbReference type="SAM" id="Phobius"/>
    </source>
</evidence>
<dbReference type="EMBL" id="CAXLJM020000025">
    <property type="protein sequence ID" value="CAL8092201.1"/>
    <property type="molecule type" value="Genomic_DNA"/>
</dbReference>
<keyword evidence="1" id="KW-0472">Membrane</keyword>
<gene>
    <name evidence="2" type="ORF">ODALV1_LOCUS8149</name>
</gene>
<keyword evidence="1" id="KW-1133">Transmembrane helix</keyword>
<comment type="caution">
    <text evidence="2">The sequence shown here is derived from an EMBL/GenBank/DDBJ whole genome shotgun (WGS) entry which is preliminary data.</text>
</comment>
<accession>A0ABP1Q7F9</accession>
<reference evidence="2 3" key="1">
    <citation type="submission" date="2024-08" db="EMBL/GenBank/DDBJ databases">
        <authorList>
            <person name="Cucini C."/>
            <person name="Frati F."/>
        </authorList>
    </citation>
    <scope>NUCLEOTIDE SEQUENCE [LARGE SCALE GENOMIC DNA]</scope>
</reference>
<feature type="transmembrane region" description="Helical" evidence="1">
    <location>
        <begin position="419"/>
        <end position="441"/>
    </location>
</feature>
<evidence type="ECO:0000313" key="3">
    <source>
        <dbReference type="Proteomes" id="UP001642540"/>
    </source>
</evidence>
<sequence>MPSFFDPELDFGNWRMRGYSFTSSGMLAIVLKMNIGMKVSSFWVSCGHLMGTLPYLEILSPYKVFAWVAISSSLVLLPILLTAIERASSTIQIHGCRRNSFKQNIGTIRKYENWKWRTTYFNYFLGTLKPLVDQGPDEISEAFSFAPLRISITIYLLMVIILSNGYKGENITKLVSPIPPVPFSFFEELVSKRYEILSKVIRITGSYNIKMSKLLKKFGPDFLEKQSFNIKGVHKFDLVHYDNFSGKTYRLRMATDLVYQLIGGPSMLGLSTREEYILNNTQMSLRRPIKYGKGTKWSRFSGLARLHNCSTNSRFAIIAEKTRINKFQSIYIVNYDYDKRFQFPLSFGKDILATTTRGIIMLNWVNPKVVMRFKGLYTSGIIDWHENLNETVYRDSGRLVDLVETNHFKPPTLTTSFRLLFFVWLIGIVVGSIVFVIEPVANMRARCLFKFCWLLEQTFSYFYYNSRQLLGIIRVAVEAILVPCLGSCVKAKG</sequence>
<keyword evidence="1" id="KW-0812">Transmembrane</keyword>
<protein>
    <submittedName>
        <fullName evidence="2">Uncharacterized protein</fullName>
    </submittedName>
</protein>
<proteinExistence type="predicted"/>
<name>A0ABP1Q7F9_9HEXA</name>
<evidence type="ECO:0000313" key="2">
    <source>
        <dbReference type="EMBL" id="CAL8092201.1"/>
    </source>
</evidence>
<organism evidence="2 3">
    <name type="scientific">Orchesella dallaii</name>
    <dbReference type="NCBI Taxonomy" id="48710"/>
    <lineage>
        <taxon>Eukaryota</taxon>
        <taxon>Metazoa</taxon>
        <taxon>Ecdysozoa</taxon>
        <taxon>Arthropoda</taxon>
        <taxon>Hexapoda</taxon>
        <taxon>Collembola</taxon>
        <taxon>Entomobryomorpha</taxon>
        <taxon>Entomobryoidea</taxon>
        <taxon>Orchesellidae</taxon>
        <taxon>Orchesellinae</taxon>
        <taxon>Orchesella</taxon>
    </lineage>
</organism>